<dbReference type="InterPro" id="IPR001036">
    <property type="entry name" value="Acrflvin-R"/>
</dbReference>
<name>A0ABW2I8X4_9BURK</name>
<organism evidence="9 10">
    <name type="scientific">Herminiimonas glaciei</name>
    <dbReference type="NCBI Taxonomy" id="523788"/>
    <lineage>
        <taxon>Bacteria</taxon>
        <taxon>Pseudomonadati</taxon>
        <taxon>Pseudomonadota</taxon>
        <taxon>Betaproteobacteria</taxon>
        <taxon>Burkholderiales</taxon>
        <taxon>Oxalobacteraceae</taxon>
        <taxon>Herminiimonas</taxon>
    </lineage>
</organism>
<protein>
    <submittedName>
        <fullName evidence="9">CusA/CzcA family heavy metal efflux RND transporter</fullName>
    </submittedName>
</protein>
<feature type="transmembrane region" description="Helical" evidence="8">
    <location>
        <begin position="1012"/>
        <end position="1035"/>
    </location>
</feature>
<dbReference type="InterPro" id="IPR027463">
    <property type="entry name" value="AcrB_DN_DC_subdom"/>
</dbReference>
<dbReference type="Gene3D" id="3.30.70.1320">
    <property type="entry name" value="Multidrug efflux transporter AcrB pore domain like"/>
    <property type="match status" value="1"/>
</dbReference>
<evidence type="ECO:0000256" key="3">
    <source>
        <dbReference type="ARBA" id="ARBA00022448"/>
    </source>
</evidence>
<keyword evidence="7 8" id="KW-0472">Membrane</keyword>
<evidence type="ECO:0000256" key="4">
    <source>
        <dbReference type="ARBA" id="ARBA00022475"/>
    </source>
</evidence>
<feature type="transmembrane region" description="Helical" evidence="8">
    <location>
        <begin position="351"/>
        <end position="375"/>
    </location>
</feature>
<dbReference type="Gene3D" id="1.20.1640.10">
    <property type="entry name" value="Multidrug efflux transporter AcrB transmembrane domain"/>
    <property type="match status" value="2"/>
</dbReference>
<dbReference type="NCBIfam" id="TIGR00914">
    <property type="entry name" value="2A0601"/>
    <property type="match status" value="1"/>
</dbReference>
<feature type="transmembrane region" description="Helical" evidence="8">
    <location>
        <begin position="529"/>
        <end position="555"/>
    </location>
</feature>
<keyword evidence="6 8" id="KW-1133">Transmembrane helix</keyword>
<evidence type="ECO:0000313" key="10">
    <source>
        <dbReference type="Proteomes" id="UP001596542"/>
    </source>
</evidence>
<feature type="transmembrane region" description="Helical" evidence="8">
    <location>
        <begin position="6"/>
        <end position="29"/>
    </location>
</feature>
<accession>A0ABW2I8X4</accession>
<feature type="transmembrane region" description="Helical" evidence="8">
    <location>
        <begin position="934"/>
        <end position="959"/>
    </location>
</feature>
<feature type="transmembrane region" description="Helical" evidence="8">
    <location>
        <begin position="883"/>
        <end position="902"/>
    </location>
</feature>
<dbReference type="SUPFAM" id="SSF82693">
    <property type="entry name" value="Multidrug efflux transporter AcrB pore domain, PN1, PN2, PC1 and PC2 subdomains"/>
    <property type="match status" value="3"/>
</dbReference>
<evidence type="ECO:0000256" key="7">
    <source>
        <dbReference type="ARBA" id="ARBA00023136"/>
    </source>
</evidence>
<dbReference type="Gene3D" id="3.30.70.1440">
    <property type="entry name" value="Multidrug efflux transporter AcrB pore domain"/>
    <property type="match status" value="1"/>
</dbReference>
<feature type="transmembrane region" description="Helical" evidence="8">
    <location>
        <begin position="909"/>
        <end position="928"/>
    </location>
</feature>
<dbReference type="Pfam" id="PF00873">
    <property type="entry name" value="ACR_tran"/>
    <property type="match status" value="1"/>
</dbReference>
<comment type="similarity">
    <text evidence="2">Belongs to the resistance-nodulation-cell division (RND) (TC 2.A.6) family.</text>
</comment>
<feature type="transmembrane region" description="Helical" evidence="8">
    <location>
        <begin position="984"/>
        <end position="1006"/>
    </location>
</feature>
<evidence type="ECO:0000256" key="8">
    <source>
        <dbReference type="SAM" id="Phobius"/>
    </source>
</evidence>
<dbReference type="RefSeq" id="WP_382270516.1">
    <property type="nucleotide sequence ID" value="NZ_JBHTBU010000001.1"/>
</dbReference>
<feature type="transmembrane region" description="Helical" evidence="8">
    <location>
        <begin position="484"/>
        <end position="508"/>
    </location>
</feature>
<dbReference type="Gene3D" id="3.30.2090.10">
    <property type="entry name" value="Multidrug efflux transporter AcrB TolC docking domain, DN and DC subdomains"/>
    <property type="match status" value="2"/>
</dbReference>
<feature type="transmembrane region" description="Helical" evidence="8">
    <location>
        <begin position="395"/>
        <end position="414"/>
    </location>
</feature>
<evidence type="ECO:0000256" key="2">
    <source>
        <dbReference type="ARBA" id="ARBA00010942"/>
    </source>
</evidence>
<reference evidence="10" key="1">
    <citation type="journal article" date="2019" name="Int. J. Syst. Evol. Microbiol.">
        <title>The Global Catalogue of Microorganisms (GCM) 10K type strain sequencing project: providing services to taxonomists for standard genome sequencing and annotation.</title>
        <authorList>
            <consortium name="The Broad Institute Genomics Platform"/>
            <consortium name="The Broad Institute Genome Sequencing Center for Infectious Disease"/>
            <person name="Wu L."/>
            <person name="Ma J."/>
        </authorList>
    </citation>
    <scope>NUCLEOTIDE SEQUENCE [LARGE SCALE GENOMIC DNA]</scope>
    <source>
        <strain evidence="10">KACC 12508</strain>
    </source>
</reference>
<comment type="caution">
    <text evidence="9">The sequence shown here is derived from an EMBL/GenBank/DDBJ whole genome shotgun (WGS) entry which is preliminary data.</text>
</comment>
<dbReference type="InterPro" id="IPR004763">
    <property type="entry name" value="CusA-like"/>
</dbReference>
<feature type="transmembrane region" description="Helical" evidence="8">
    <location>
        <begin position="452"/>
        <end position="472"/>
    </location>
</feature>
<dbReference type="EMBL" id="JBHTBU010000001">
    <property type="protein sequence ID" value="MFC7287386.1"/>
    <property type="molecule type" value="Genomic_DNA"/>
</dbReference>
<dbReference type="PANTHER" id="PTHR32063:SF24">
    <property type="entry name" value="CATION EFFLUX SYSTEM (ACRB_ACRD_ACRF FAMILY)"/>
    <property type="match status" value="1"/>
</dbReference>
<keyword evidence="5 8" id="KW-0812">Transmembrane</keyword>
<gene>
    <name evidence="9" type="ORF">ACFQPC_04975</name>
</gene>
<sequence length="1055" mass="114459">MFERLISFAIAQRWLVMLAVSGMAAFGIYNYQKLPIDAVPDITNVQVQINTAAPGYSPLETEQRITYPIETVMAGLPHLEQTRSLSRYGLSQITVIFKDGTDIYFARQMISERIQEARQNLPPGITPAMGPISTGLGEIYLWTVEAKEGAKKPDGSAYTPTDLREIQDWIIKPQLRNVPGVTEINTIGGFAKEYQVAPVAERLASYGLNLQDIVTALERNNGNVGAGYIEKRGEQLLIRAPGQVQSIADIGNIILGNVQGVPIRIRDVGEVQIGRELRTGAATENGREVVLGTVFMLIGQNSRTVSQAVDKKMVEINRSLPEGVKAVTVYDRTVLVDKAINTVKKNLLEGAVLVIVVLFLFLGNFRAALITAMVIPLSMLFTFSGMVTYKVSANLMSLGALDFGIIVDGAVVIVENCVRRLAHAQAGKGRPLNRSERFHEVFAAAKEARRPLIFGQLIIMVVYLPIFALSGVEGRMFHPMAFTVVIALVGAMILSITFIPAAVALFIGDKVAEKENVLMQAAKRWYAPALDYVMANKPVVLTFAFVLVLLSGLLATRMGSEFVPNLNEGDIAIQSLRIPGTSLTQSVEMQKQLEVALKKAHPEVERVVSRTGTAEIASDPMPPNISDGLVMLKPEADWPEPKKSRDELLQAIRDTVAKLPGNNYEFSQPIQLRFNELISGVRSDVAVKLFGDDMEVLNDTAAEIATVLGKIPGAAEVKVEQTTGLPMLTVNIDREKTARYGLNVADVQDTIATATGGKEAGTLFQGDRRFDILVRLPENVRNDLEAIKRLPLPLPREQGGAARTSYIPLGEVATLDVAPGPNQVSRENGKRRIVVSANVRGRDIGSFVSDAEQQIAQQVKIPAGYWMSWGGQFEQLQSATERLQLVIPVALALVFTLLFVMFGNMKDGLLVFSGIPFALTGGIIALWLRDIPISISAAVGFIALSGVAVLNGLVMISFIRSLREEGHALAAAVREGALTRLRPVLMTALVASLGFVPMAIATGTGAEVQRPLATVVIGGILSSTMLTLLVLPLLYRMAYRKEEEAELAAGVTVNS</sequence>
<dbReference type="PRINTS" id="PR00702">
    <property type="entry name" value="ACRIFLAVINRP"/>
</dbReference>
<keyword evidence="4" id="KW-1003">Cell membrane</keyword>
<dbReference type="SUPFAM" id="SSF82866">
    <property type="entry name" value="Multidrug efflux transporter AcrB transmembrane domain"/>
    <property type="match status" value="2"/>
</dbReference>
<dbReference type="SUPFAM" id="SSF82714">
    <property type="entry name" value="Multidrug efflux transporter AcrB TolC docking domain, DN and DC subdomains"/>
    <property type="match status" value="2"/>
</dbReference>
<keyword evidence="10" id="KW-1185">Reference proteome</keyword>
<evidence type="ECO:0000256" key="5">
    <source>
        <dbReference type="ARBA" id="ARBA00022692"/>
    </source>
</evidence>
<evidence type="ECO:0000256" key="6">
    <source>
        <dbReference type="ARBA" id="ARBA00022989"/>
    </source>
</evidence>
<dbReference type="Gene3D" id="3.30.70.1430">
    <property type="entry name" value="Multidrug efflux transporter AcrB pore domain"/>
    <property type="match status" value="2"/>
</dbReference>
<proteinExistence type="inferred from homology"/>
<comment type="subcellular location">
    <subcellularLocation>
        <location evidence="1">Cell membrane</location>
        <topology evidence="1">Multi-pass membrane protein</topology>
    </subcellularLocation>
</comment>
<dbReference type="PANTHER" id="PTHR32063">
    <property type="match status" value="1"/>
</dbReference>
<keyword evidence="3" id="KW-0813">Transport</keyword>
<evidence type="ECO:0000313" key="9">
    <source>
        <dbReference type="EMBL" id="MFC7287386.1"/>
    </source>
</evidence>
<dbReference type="Proteomes" id="UP001596542">
    <property type="component" value="Unassembled WGS sequence"/>
</dbReference>
<evidence type="ECO:0000256" key="1">
    <source>
        <dbReference type="ARBA" id="ARBA00004651"/>
    </source>
</evidence>